<dbReference type="SUPFAM" id="SSF51905">
    <property type="entry name" value="FAD/NAD(P)-binding domain"/>
    <property type="match status" value="1"/>
</dbReference>
<name>A0A133UAH0_9EURY</name>
<proteinExistence type="predicted"/>
<accession>A0A133UAH0</accession>
<dbReference type="AlphaFoldDB" id="A0A133UAH0"/>
<dbReference type="PANTHER" id="PTHR42685">
    <property type="entry name" value="GERANYLGERANYL DIPHOSPHATE REDUCTASE"/>
    <property type="match status" value="1"/>
</dbReference>
<dbReference type="InterPro" id="IPR036188">
    <property type="entry name" value="FAD/NAD-bd_sf"/>
</dbReference>
<organism evidence="1 2">
    <name type="scientific">candidate division MSBL1 archaeon SCGC-AAA259A05</name>
    <dbReference type="NCBI Taxonomy" id="1698259"/>
    <lineage>
        <taxon>Archaea</taxon>
        <taxon>Methanobacteriati</taxon>
        <taxon>Methanobacteriota</taxon>
        <taxon>candidate division MSBL1</taxon>
    </lineage>
</organism>
<gene>
    <name evidence="1" type="ORF">AKJ57_02050</name>
</gene>
<dbReference type="EMBL" id="LHXJ01000017">
    <property type="protein sequence ID" value="KXA91193.1"/>
    <property type="molecule type" value="Genomic_DNA"/>
</dbReference>
<evidence type="ECO:0000313" key="2">
    <source>
        <dbReference type="Proteomes" id="UP000070163"/>
    </source>
</evidence>
<dbReference type="PANTHER" id="PTHR42685:SF18">
    <property type="entry name" value="DIGERANYLGERANYLGLYCEROPHOSPHOLIPID REDUCTASE"/>
    <property type="match status" value="1"/>
</dbReference>
<dbReference type="Gene3D" id="3.50.50.60">
    <property type="entry name" value="FAD/NAD(P)-binding domain"/>
    <property type="match status" value="1"/>
</dbReference>
<keyword evidence="2" id="KW-1185">Reference proteome</keyword>
<reference evidence="1 2" key="1">
    <citation type="journal article" date="2016" name="Sci. Rep.">
        <title>Metabolic traits of an uncultured archaeal lineage -MSBL1- from brine pools of the Red Sea.</title>
        <authorList>
            <person name="Mwirichia R."/>
            <person name="Alam I."/>
            <person name="Rashid M."/>
            <person name="Vinu M."/>
            <person name="Ba-Alawi W."/>
            <person name="Anthony Kamau A."/>
            <person name="Kamanda Ngugi D."/>
            <person name="Goker M."/>
            <person name="Klenk H.P."/>
            <person name="Bajic V."/>
            <person name="Stingl U."/>
        </authorList>
    </citation>
    <scope>NUCLEOTIDE SEQUENCE [LARGE SCALE GENOMIC DNA]</scope>
    <source>
        <strain evidence="1">SCGC-AAA259A05</strain>
    </source>
</reference>
<evidence type="ECO:0000313" key="1">
    <source>
        <dbReference type="EMBL" id="KXA91193.1"/>
    </source>
</evidence>
<evidence type="ECO:0008006" key="3">
    <source>
        <dbReference type="Google" id="ProtNLM"/>
    </source>
</evidence>
<comment type="caution">
    <text evidence="1">The sequence shown here is derived from an EMBL/GenBank/DDBJ whole genome shotgun (WGS) entry which is preliminary data.</text>
</comment>
<dbReference type="Proteomes" id="UP000070163">
    <property type="component" value="Unassembled WGS sequence"/>
</dbReference>
<dbReference type="InterPro" id="IPR050407">
    <property type="entry name" value="Geranylgeranyl_reductase"/>
</dbReference>
<protein>
    <recommendedName>
        <fullName evidence="3">FAD-binding domain-containing protein</fullName>
    </recommendedName>
</protein>
<sequence length="349" mass="37039">MKDETYDICITGAGIAGATLAHNLAGDFDVCLVEKKPFGELGRKPCGNAVHRSWLEHDGVEPDPERFGAVSSVSRSLSLHLPGEELRADLDPERELLILDKEKLVKGLVRSALDRGCDFVAGRGDPEVKDGGVSGVDAGGASIRAGTYVDASGSAASLRENFEPRPPDSFFPGYREIVDTSLGDGTCHAFQPDSSHALWVFPAGGRTNVGGVLFRGNGAGLKPEVRRLRSDLGLDGKVLNSGFAPIPSSKPIDLVHGNVVAIGDAGFTANPLTGGGIGPSIRAANLLADALRAGGNLEEFQQRYTGEVASGYGRNYYLSRALLKLQRIVPKRVARWAFKKFYGGRPVEG</sequence>